<evidence type="ECO:0000313" key="3">
    <source>
        <dbReference type="EMBL" id="OLN83432.1"/>
    </source>
</evidence>
<feature type="chain" id="PRO_5012050832" description="Cyanovirin-N domain-containing protein" evidence="1">
    <location>
        <begin position="21"/>
        <end position="111"/>
    </location>
</feature>
<dbReference type="Gene3D" id="2.30.60.10">
    <property type="entry name" value="Cyanovirin-N"/>
    <property type="match status" value="1"/>
</dbReference>
<keyword evidence="1" id="KW-0732">Signal</keyword>
<dbReference type="SUPFAM" id="SSF51322">
    <property type="entry name" value="Cyanovirin-N"/>
    <property type="match status" value="1"/>
</dbReference>
<feature type="domain" description="Cyanovirin-N" evidence="2">
    <location>
        <begin position="33"/>
        <end position="101"/>
    </location>
</feature>
<accession>A0A1Q8RGF6</accession>
<dbReference type="Proteomes" id="UP000186583">
    <property type="component" value="Unassembled WGS sequence"/>
</dbReference>
<keyword evidence="4" id="KW-1185">Reference proteome</keyword>
<dbReference type="OrthoDB" id="4672515at2759"/>
<dbReference type="STRING" id="708187.A0A1Q8RGF6"/>
<gene>
    <name evidence="3" type="ORF">CCHL11_03054</name>
</gene>
<evidence type="ECO:0000313" key="4">
    <source>
        <dbReference type="Proteomes" id="UP000186583"/>
    </source>
</evidence>
<proteinExistence type="predicted"/>
<feature type="signal peptide" evidence="1">
    <location>
        <begin position="1"/>
        <end position="20"/>
    </location>
</feature>
<name>A0A1Q8RGF6_9PEZI</name>
<dbReference type="EMBL" id="MPGH01000204">
    <property type="protein sequence ID" value="OLN83432.1"/>
    <property type="molecule type" value="Genomic_DNA"/>
</dbReference>
<dbReference type="InterPro" id="IPR011058">
    <property type="entry name" value="Cyanovirin-N"/>
</dbReference>
<dbReference type="Pfam" id="PF08881">
    <property type="entry name" value="CVNH"/>
    <property type="match status" value="1"/>
</dbReference>
<dbReference type="AlphaFoldDB" id="A0A1Q8RGF6"/>
<evidence type="ECO:0000259" key="2">
    <source>
        <dbReference type="Pfam" id="PF08881"/>
    </source>
</evidence>
<protein>
    <recommendedName>
        <fullName evidence="2">Cyanovirin-N domain-containing protein</fullName>
    </recommendedName>
</protein>
<comment type="caution">
    <text evidence="3">The sequence shown here is derived from an EMBL/GenBank/DDBJ whole genome shotgun (WGS) entry which is preliminary data.</text>
</comment>
<evidence type="ECO:0000256" key="1">
    <source>
        <dbReference type="SAM" id="SignalP"/>
    </source>
</evidence>
<dbReference type="InterPro" id="IPR036673">
    <property type="entry name" value="Cyanovirin-N_sf"/>
</dbReference>
<reference evidence="3 4" key="1">
    <citation type="submission" date="2016-11" db="EMBL/GenBank/DDBJ databases">
        <title>Draft Genome Assembly of Colletotrichum chlorophyti a pathogen of herbaceous plants.</title>
        <authorList>
            <person name="Gan P."/>
            <person name="Narusaka M."/>
            <person name="Tsushima A."/>
            <person name="Narusaka Y."/>
            <person name="Takano Y."/>
            <person name="Shirasu K."/>
        </authorList>
    </citation>
    <scope>NUCLEOTIDE SEQUENCE [LARGE SCALE GENOMIC DNA]</scope>
    <source>
        <strain evidence="3 4">NTL11</strain>
    </source>
</reference>
<sequence>MHLSAFSSILLAAIVVRVAGHFSKLAGVSHSYSSTSLSATCNNIFRESQNTQIDLTRCLANVGGRLVFCGYSLSGDKIVLNCRCTDSTGTKRPTSINLSQRAYLLLTGRGT</sequence>
<organism evidence="3 4">
    <name type="scientific">Colletotrichum chlorophyti</name>
    <dbReference type="NCBI Taxonomy" id="708187"/>
    <lineage>
        <taxon>Eukaryota</taxon>
        <taxon>Fungi</taxon>
        <taxon>Dikarya</taxon>
        <taxon>Ascomycota</taxon>
        <taxon>Pezizomycotina</taxon>
        <taxon>Sordariomycetes</taxon>
        <taxon>Hypocreomycetidae</taxon>
        <taxon>Glomerellales</taxon>
        <taxon>Glomerellaceae</taxon>
        <taxon>Colletotrichum</taxon>
    </lineage>
</organism>